<name>A0A2P5WIN0_GOSBA</name>
<reference evidence="1 2" key="1">
    <citation type="submission" date="2015-01" db="EMBL/GenBank/DDBJ databases">
        <title>Genome of allotetraploid Gossypium barbadense reveals genomic plasticity and fiber elongation in cotton evolution.</title>
        <authorList>
            <person name="Chen X."/>
            <person name="Liu X."/>
            <person name="Zhao B."/>
            <person name="Zheng H."/>
            <person name="Hu Y."/>
            <person name="Lu G."/>
            <person name="Yang C."/>
            <person name="Chen J."/>
            <person name="Shan C."/>
            <person name="Zhang L."/>
            <person name="Zhou Y."/>
            <person name="Wang L."/>
            <person name="Guo W."/>
            <person name="Bai Y."/>
            <person name="Ruan J."/>
            <person name="Shangguan X."/>
            <person name="Mao Y."/>
            <person name="Jiang J."/>
            <person name="Zhu Y."/>
            <person name="Lei J."/>
            <person name="Kang H."/>
            <person name="Chen S."/>
            <person name="He X."/>
            <person name="Wang R."/>
            <person name="Wang Y."/>
            <person name="Chen J."/>
            <person name="Wang L."/>
            <person name="Yu S."/>
            <person name="Wang B."/>
            <person name="Wei J."/>
            <person name="Song S."/>
            <person name="Lu X."/>
            <person name="Gao Z."/>
            <person name="Gu W."/>
            <person name="Deng X."/>
            <person name="Ma D."/>
            <person name="Wang S."/>
            <person name="Liang W."/>
            <person name="Fang L."/>
            <person name="Cai C."/>
            <person name="Zhu X."/>
            <person name="Zhou B."/>
            <person name="Zhang Y."/>
            <person name="Chen Z."/>
            <person name="Xu S."/>
            <person name="Zhu R."/>
            <person name="Wang S."/>
            <person name="Zhang T."/>
            <person name="Zhao G."/>
        </authorList>
    </citation>
    <scope>NUCLEOTIDE SEQUENCE [LARGE SCALE GENOMIC DNA]</scope>
    <source>
        <strain evidence="2">cv. Xinhai21</strain>
        <tissue evidence="1">Leaf</tissue>
    </source>
</reference>
<evidence type="ECO:0000313" key="1">
    <source>
        <dbReference type="EMBL" id="PPR90941.1"/>
    </source>
</evidence>
<sequence>MGYRRSFAIKRRERGLIGGEQMVVNFAGVEASHHSFVMRDVWYQESSKTNDKKCPRRWCGGWVKFEGDGGRRWRIEMVINGQGAYHWLIYCWMLLRLFAPSNRCGQ</sequence>
<protein>
    <submittedName>
        <fullName evidence="1">Uncharacterized protein</fullName>
    </submittedName>
</protein>
<organism evidence="1 2">
    <name type="scientific">Gossypium barbadense</name>
    <name type="common">Sea Island cotton</name>
    <name type="synonym">Hibiscus barbadensis</name>
    <dbReference type="NCBI Taxonomy" id="3634"/>
    <lineage>
        <taxon>Eukaryota</taxon>
        <taxon>Viridiplantae</taxon>
        <taxon>Streptophyta</taxon>
        <taxon>Embryophyta</taxon>
        <taxon>Tracheophyta</taxon>
        <taxon>Spermatophyta</taxon>
        <taxon>Magnoliopsida</taxon>
        <taxon>eudicotyledons</taxon>
        <taxon>Gunneridae</taxon>
        <taxon>Pentapetalae</taxon>
        <taxon>rosids</taxon>
        <taxon>malvids</taxon>
        <taxon>Malvales</taxon>
        <taxon>Malvaceae</taxon>
        <taxon>Malvoideae</taxon>
        <taxon>Gossypium</taxon>
    </lineage>
</organism>
<proteinExistence type="predicted"/>
<gene>
    <name evidence="1" type="ORF">GOBAR_AA29746</name>
</gene>
<evidence type="ECO:0000313" key="2">
    <source>
        <dbReference type="Proteomes" id="UP000239757"/>
    </source>
</evidence>
<dbReference type="AlphaFoldDB" id="A0A2P5WIN0"/>
<dbReference type="EMBL" id="KZ667467">
    <property type="protein sequence ID" value="PPR90941.1"/>
    <property type="molecule type" value="Genomic_DNA"/>
</dbReference>
<accession>A0A2P5WIN0</accession>
<dbReference type="Proteomes" id="UP000239757">
    <property type="component" value="Unassembled WGS sequence"/>
</dbReference>